<gene>
    <name evidence="2" type="ORF">BCR36DRAFT_414886</name>
</gene>
<protein>
    <submittedName>
        <fullName evidence="2">Uncharacterized protein</fullName>
    </submittedName>
</protein>
<dbReference type="EMBL" id="MCFH01000044">
    <property type="protein sequence ID" value="ORX44650.1"/>
    <property type="molecule type" value="Genomic_DNA"/>
</dbReference>
<dbReference type="STRING" id="1754191.A0A1Y1V1M3"/>
<keyword evidence="1" id="KW-1133">Transmembrane helix</keyword>
<keyword evidence="1" id="KW-0812">Transmembrane</keyword>
<sequence length="464" mass="55485">MRIIDSNQKYYRPKLKSKVRPLSIIDRPRWIFGRREDKPIIFGKSDKKKYMNLFKRNATVNIESIIKNDMKKVPYQVKNEKKDENEDIIHDKNYLHKLEKLIVNLTDNEMIFDDHSLPLEFESYGKLWDITILNKDNDDIGDPRYDKQYGDLFEELLMNNPFDYLTKFKAFFMKDYTKLIESECKIREEAFKGDRKNFFVVIDSLEIDEYEGISMIWRVYMYFVSSIEPVISKDAAIEILKVFVNKDNNSDEMLIEKLKRILLKLPKNEYLNIKLLMGHIYRIGCLSRRYIFYGLSYIFGNYIFRKAWESFHNSEELLMFLDVTKNKKKEINKPFLHKKHLKNIDYSNVEEKKENNTESNDAINPTATEVIEKGEDADKNKLNIIIDDDYNNPLAIRDPLCTDAPNFLYFFAKLDPKKLFMVIYLRIIILDFPSYAFYFLINKYEAVFSWSYSQTSKKIQLFKI</sequence>
<dbReference type="InterPro" id="IPR008936">
    <property type="entry name" value="Rho_GTPase_activation_prot"/>
</dbReference>
<keyword evidence="3" id="KW-1185">Reference proteome</keyword>
<evidence type="ECO:0000313" key="3">
    <source>
        <dbReference type="Proteomes" id="UP000193719"/>
    </source>
</evidence>
<dbReference type="OrthoDB" id="2156653at2759"/>
<evidence type="ECO:0000256" key="1">
    <source>
        <dbReference type="SAM" id="Phobius"/>
    </source>
</evidence>
<dbReference type="AlphaFoldDB" id="A0A1Y1V1M3"/>
<dbReference type="Proteomes" id="UP000193719">
    <property type="component" value="Unassembled WGS sequence"/>
</dbReference>
<evidence type="ECO:0000313" key="2">
    <source>
        <dbReference type="EMBL" id="ORX44650.1"/>
    </source>
</evidence>
<feature type="transmembrane region" description="Helical" evidence="1">
    <location>
        <begin position="419"/>
        <end position="441"/>
    </location>
</feature>
<accession>A0A1Y1V1M3</accession>
<organism evidence="2 3">
    <name type="scientific">Piromyces finnis</name>
    <dbReference type="NCBI Taxonomy" id="1754191"/>
    <lineage>
        <taxon>Eukaryota</taxon>
        <taxon>Fungi</taxon>
        <taxon>Fungi incertae sedis</taxon>
        <taxon>Chytridiomycota</taxon>
        <taxon>Chytridiomycota incertae sedis</taxon>
        <taxon>Neocallimastigomycetes</taxon>
        <taxon>Neocallimastigales</taxon>
        <taxon>Neocallimastigaceae</taxon>
        <taxon>Piromyces</taxon>
    </lineage>
</organism>
<comment type="caution">
    <text evidence="2">The sequence shown here is derived from an EMBL/GenBank/DDBJ whole genome shotgun (WGS) entry which is preliminary data.</text>
</comment>
<name>A0A1Y1V1M3_9FUNG</name>
<reference evidence="2 3" key="1">
    <citation type="submission" date="2016-08" db="EMBL/GenBank/DDBJ databases">
        <title>Genomes of anaerobic fungi encode conserved fungal cellulosomes for biomass hydrolysis.</title>
        <authorList>
            <consortium name="DOE Joint Genome Institute"/>
            <person name="Haitjema C.H."/>
            <person name="Gilmore S.P."/>
            <person name="Henske J.K."/>
            <person name="Solomon K.V."/>
            <person name="De Groot R."/>
            <person name="Kuo A."/>
            <person name="Mondo S.J."/>
            <person name="Salamov A.A."/>
            <person name="Labutti K."/>
            <person name="Zhao Z."/>
            <person name="Chiniquy J."/>
            <person name="Barry K."/>
            <person name="Brewer H.M."/>
            <person name="Purvine S.O."/>
            <person name="Wright A.T."/>
            <person name="Boxma B."/>
            <person name="Van Alen T."/>
            <person name="Hackstein J.H."/>
            <person name="Baker S.E."/>
            <person name="Grigoriev I.V."/>
            <person name="O'Malley M.A."/>
        </authorList>
    </citation>
    <scope>NUCLEOTIDE SEQUENCE [LARGE SCALE GENOMIC DNA]</scope>
    <source>
        <strain evidence="3">finn</strain>
    </source>
</reference>
<reference evidence="2 3" key="2">
    <citation type="submission" date="2016-08" db="EMBL/GenBank/DDBJ databases">
        <title>Pervasive Adenine N6-methylation of Active Genes in Fungi.</title>
        <authorList>
            <consortium name="DOE Joint Genome Institute"/>
            <person name="Mondo S.J."/>
            <person name="Dannebaum R.O."/>
            <person name="Kuo R.C."/>
            <person name="Labutti K."/>
            <person name="Haridas S."/>
            <person name="Kuo A."/>
            <person name="Salamov A."/>
            <person name="Ahrendt S.R."/>
            <person name="Lipzen A."/>
            <person name="Sullivan W."/>
            <person name="Andreopoulos W.B."/>
            <person name="Clum A."/>
            <person name="Lindquist E."/>
            <person name="Daum C."/>
            <person name="Ramamoorthy G.K."/>
            <person name="Gryganskyi A."/>
            <person name="Culley D."/>
            <person name="Magnuson J.K."/>
            <person name="James T.Y."/>
            <person name="O'Malley M.A."/>
            <person name="Stajich J.E."/>
            <person name="Spatafora J.W."/>
            <person name="Visel A."/>
            <person name="Grigoriev I.V."/>
        </authorList>
    </citation>
    <scope>NUCLEOTIDE SEQUENCE [LARGE SCALE GENOMIC DNA]</scope>
    <source>
        <strain evidence="3">finn</strain>
    </source>
</reference>
<keyword evidence="1" id="KW-0472">Membrane</keyword>
<proteinExistence type="predicted"/>
<dbReference type="SUPFAM" id="SSF48350">
    <property type="entry name" value="GTPase activation domain, GAP"/>
    <property type="match status" value="1"/>
</dbReference>